<keyword evidence="1" id="KW-1133">Transmembrane helix</keyword>
<dbReference type="Proteomes" id="UP001469553">
    <property type="component" value="Unassembled WGS sequence"/>
</dbReference>
<evidence type="ECO:0000256" key="1">
    <source>
        <dbReference type="SAM" id="Phobius"/>
    </source>
</evidence>
<evidence type="ECO:0000313" key="2">
    <source>
        <dbReference type="EMBL" id="MEQ2284437.1"/>
    </source>
</evidence>
<dbReference type="EMBL" id="JAHRIP010011281">
    <property type="protein sequence ID" value="MEQ2284437.1"/>
    <property type="molecule type" value="Genomic_DNA"/>
</dbReference>
<feature type="transmembrane region" description="Helical" evidence="1">
    <location>
        <begin position="33"/>
        <end position="53"/>
    </location>
</feature>
<keyword evidence="1" id="KW-0812">Transmembrane</keyword>
<accession>A0ABV0XSM7</accession>
<proteinExistence type="predicted"/>
<keyword evidence="3" id="KW-1185">Reference proteome</keyword>
<sequence>MYADVTVWQHSTTVEQGTPTSFSLLHFFSPYKINLRVILPNALLLLFAFLPTLPPLNPPPHPLGFLQRPVLSSKVFIKMSFENCQSEELYSVAVLLKLGLYTLVGKFE</sequence>
<comment type="caution">
    <text evidence="2">The sequence shown here is derived from an EMBL/GenBank/DDBJ whole genome shotgun (WGS) entry which is preliminary data.</text>
</comment>
<keyword evidence="1" id="KW-0472">Membrane</keyword>
<organism evidence="2 3">
    <name type="scientific">Ameca splendens</name>
    <dbReference type="NCBI Taxonomy" id="208324"/>
    <lineage>
        <taxon>Eukaryota</taxon>
        <taxon>Metazoa</taxon>
        <taxon>Chordata</taxon>
        <taxon>Craniata</taxon>
        <taxon>Vertebrata</taxon>
        <taxon>Euteleostomi</taxon>
        <taxon>Actinopterygii</taxon>
        <taxon>Neopterygii</taxon>
        <taxon>Teleostei</taxon>
        <taxon>Neoteleostei</taxon>
        <taxon>Acanthomorphata</taxon>
        <taxon>Ovalentaria</taxon>
        <taxon>Atherinomorphae</taxon>
        <taxon>Cyprinodontiformes</taxon>
        <taxon>Goodeidae</taxon>
        <taxon>Ameca</taxon>
    </lineage>
</organism>
<protein>
    <submittedName>
        <fullName evidence="2">Uncharacterized protein</fullName>
    </submittedName>
</protein>
<name>A0ABV0XSM7_9TELE</name>
<reference evidence="2 3" key="1">
    <citation type="submission" date="2021-06" db="EMBL/GenBank/DDBJ databases">
        <authorList>
            <person name="Palmer J.M."/>
        </authorList>
    </citation>
    <scope>NUCLEOTIDE SEQUENCE [LARGE SCALE GENOMIC DNA]</scope>
    <source>
        <strain evidence="2 3">AS_MEX2019</strain>
        <tissue evidence="2">Muscle</tissue>
    </source>
</reference>
<evidence type="ECO:0000313" key="3">
    <source>
        <dbReference type="Proteomes" id="UP001469553"/>
    </source>
</evidence>
<gene>
    <name evidence="2" type="ORF">AMECASPLE_021630</name>
</gene>